<protein>
    <submittedName>
        <fullName evidence="2">Uncharacterized protein</fullName>
    </submittedName>
</protein>
<keyword evidence="1" id="KW-0472">Membrane</keyword>
<feature type="transmembrane region" description="Helical" evidence="1">
    <location>
        <begin position="106"/>
        <end position="126"/>
    </location>
</feature>
<evidence type="ECO:0000313" key="2">
    <source>
        <dbReference type="EMBL" id="SIN89378.1"/>
    </source>
</evidence>
<evidence type="ECO:0000313" key="3">
    <source>
        <dbReference type="Proteomes" id="UP000184699"/>
    </source>
</evidence>
<feature type="transmembrane region" description="Helical" evidence="1">
    <location>
        <begin position="138"/>
        <end position="156"/>
    </location>
</feature>
<feature type="transmembrane region" description="Helical" evidence="1">
    <location>
        <begin position="40"/>
        <end position="58"/>
    </location>
</feature>
<accession>A0A1N6F244</accession>
<reference evidence="3" key="1">
    <citation type="submission" date="2016-11" db="EMBL/GenBank/DDBJ databases">
        <authorList>
            <person name="Varghese N."/>
            <person name="Submissions S."/>
        </authorList>
    </citation>
    <scope>NUCLEOTIDE SEQUENCE [LARGE SCALE GENOMIC DNA]</scope>
    <source>
        <strain evidence="3">DSM 8595</strain>
    </source>
</reference>
<keyword evidence="1" id="KW-0812">Transmembrane</keyword>
<organism evidence="2 3">
    <name type="scientific">Agromyces cerinus subsp. cerinus</name>
    <dbReference type="NCBI Taxonomy" id="232089"/>
    <lineage>
        <taxon>Bacteria</taxon>
        <taxon>Bacillati</taxon>
        <taxon>Actinomycetota</taxon>
        <taxon>Actinomycetes</taxon>
        <taxon>Micrococcales</taxon>
        <taxon>Microbacteriaceae</taxon>
        <taxon>Agromyces</taxon>
    </lineage>
</organism>
<proteinExistence type="predicted"/>
<dbReference type="AlphaFoldDB" id="A0A1N6F244"/>
<keyword evidence="3" id="KW-1185">Reference proteome</keyword>
<keyword evidence="1" id="KW-1133">Transmembrane helix</keyword>
<feature type="transmembrane region" description="Helical" evidence="1">
    <location>
        <begin position="70"/>
        <end position="94"/>
    </location>
</feature>
<name>A0A1N6F244_9MICO</name>
<dbReference type="EMBL" id="FSRJ01000002">
    <property type="protein sequence ID" value="SIN89378.1"/>
    <property type="molecule type" value="Genomic_DNA"/>
</dbReference>
<gene>
    <name evidence="2" type="ORF">SAMN05443544_1674</name>
</gene>
<dbReference type="Proteomes" id="UP000184699">
    <property type="component" value="Unassembled WGS sequence"/>
</dbReference>
<dbReference type="STRING" id="232089.SAMN05443544_1674"/>
<evidence type="ECO:0000256" key="1">
    <source>
        <dbReference type="SAM" id="Phobius"/>
    </source>
</evidence>
<sequence>MVERRWPGQPEGMDTPTRTRTNLLNRTTTPTIRFFRSRRLLGAIGALALIGLGAAHTITNAGGFAADPDASWPLFLIFGVGVSLVLWVIAVIVWRFSRRGVGRVMRVIIAVVGVLLCLMAANVLRVHPEIILSPAGPGLWSLIGGPALLTAALLPVRVR</sequence>